<evidence type="ECO:0000256" key="2">
    <source>
        <dbReference type="SAM" id="MobiDB-lite"/>
    </source>
</evidence>
<evidence type="ECO:0000313" key="3">
    <source>
        <dbReference type="EMBL" id="OMJ87521.1"/>
    </source>
</evidence>
<reference evidence="3 4" key="1">
    <citation type="submission" date="2016-11" db="EMBL/GenBank/DDBJ databases">
        <title>The macronuclear genome of Stentor coeruleus: a giant cell with tiny introns.</title>
        <authorList>
            <person name="Slabodnick M."/>
            <person name="Ruby J.G."/>
            <person name="Reiff S.B."/>
            <person name="Swart E.C."/>
            <person name="Gosai S."/>
            <person name="Prabakaran S."/>
            <person name="Witkowska E."/>
            <person name="Larue G.E."/>
            <person name="Fisher S."/>
            <person name="Freeman R.M."/>
            <person name="Gunawardena J."/>
            <person name="Chu W."/>
            <person name="Stover N.A."/>
            <person name="Gregory B.D."/>
            <person name="Nowacki M."/>
            <person name="Derisi J."/>
            <person name="Roy S.W."/>
            <person name="Marshall W.F."/>
            <person name="Sood P."/>
        </authorList>
    </citation>
    <scope>NUCLEOTIDE SEQUENCE [LARGE SCALE GENOMIC DNA]</scope>
    <source>
        <strain evidence="3">WM001</strain>
    </source>
</reference>
<dbReference type="PANTHER" id="PTHR23035">
    <property type="entry name" value="CILIA- AND FLAGELLA-ASSOCIATED PROTEIN 97-RELATED"/>
    <property type="match status" value="1"/>
</dbReference>
<comment type="caution">
    <text evidence="3">The sequence shown here is derived from an EMBL/GenBank/DDBJ whole genome shotgun (WGS) entry which is preliminary data.</text>
</comment>
<protein>
    <submittedName>
        <fullName evidence="3">Uncharacterized protein</fullName>
    </submittedName>
</protein>
<dbReference type="EMBL" id="MPUH01000175">
    <property type="protein sequence ID" value="OMJ87521.1"/>
    <property type="molecule type" value="Genomic_DNA"/>
</dbReference>
<dbReference type="PANTHER" id="PTHR23035:SF2">
    <property type="entry name" value="KIAA1430 HOMOLOGUE"/>
    <property type="match status" value="1"/>
</dbReference>
<feature type="compositionally biased region" description="Basic and acidic residues" evidence="2">
    <location>
        <begin position="183"/>
        <end position="195"/>
    </location>
</feature>
<name>A0A1R2CET3_9CILI</name>
<evidence type="ECO:0000313" key="4">
    <source>
        <dbReference type="Proteomes" id="UP000187209"/>
    </source>
</evidence>
<accession>A0A1R2CET3</accession>
<organism evidence="3 4">
    <name type="scientific">Stentor coeruleus</name>
    <dbReference type="NCBI Taxonomy" id="5963"/>
    <lineage>
        <taxon>Eukaryota</taxon>
        <taxon>Sar</taxon>
        <taxon>Alveolata</taxon>
        <taxon>Ciliophora</taxon>
        <taxon>Postciliodesmatophora</taxon>
        <taxon>Heterotrichea</taxon>
        <taxon>Heterotrichida</taxon>
        <taxon>Stentoridae</taxon>
        <taxon>Stentor</taxon>
    </lineage>
</organism>
<feature type="region of interest" description="Disordered" evidence="2">
    <location>
        <begin position="162"/>
        <end position="211"/>
    </location>
</feature>
<dbReference type="InterPro" id="IPR029488">
    <property type="entry name" value="Hmw/CFAP97"/>
</dbReference>
<dbReference type="InterPro" id="IPR038791">
    <property type="entry name" value="Cfap97/Hemingway"/>
</dbReference>
<dbReference type="Pfam" id="PF13879">
    <property type="entry name" value="Hmw_CFAP97"/>
    <property type="match status" value="1"/>
</dbReference>
<dbReference type="Proteomes" id="UP000187209">
    <property type="component" value="Unassembled WGS sequence"/>
</dbReference>
<proteinExistence type="inferred from homology"/>
<feature type="compositionally biased region" description="Polar residues" evidence="2">
    <location>
        <begin position="162"/>
        <end position="180"/>
    </location>
</feature>
<gene>
    <name evidence="3" type="ORF">SteCoe_10777</name>
</gene>
<keyword evidence="4" id="KW-1185">Reference proteome</keyword>
<comment type="similarity">
    <text evidence="1">Belongs to the CFAP97 family.</text>
</comment>
<dbReference type="AlphaFoldDB" id="A0A1R2CET3"/>
<evidence type="ECO:0000256" key="1">
    <source>
        <dbReference type="ARBA" id="ARBA00008315"/>
    </source>
</evidence>
<sequence length="211" mass="24309">MKNYESLAAIWEREISNKIHKQKLEKIKKRDFKALNTSLNPPAGRKSNIERSLEISRENKILYEKLVNISERKSLLPIPNALIAAQKSLNTKYRRQEEQRIVKENMHLVNKLTINNSELSFNKMVKDYEILSEYRDRISRKNFQDRIQKAVKSQGKSLNISMTVNSSKTPSQAGNSTPKFSKSAKDPQNKEESELHLVPSNELTPIEEAAS</sequence>